<keyword evidence="1" id="KW-0812">Transmembrane</keyword>
<proteinExistence type="predicted"/>
<reference evidence="4 5" key="1">
    <citation type="submission" date="2016-05" db="EMBL/GenBank/DDBJ databases">
        <authorList>
            <person name="Naeem Raeece"/>
        </authorList>
    </citation>
    <scope>NUCLEOTIDE SEQUENCE [LARGE SCALE GENOMIC DNA]</scope>
</reference>
<dbReference type="Proteomes" id="UP000078550">
    <property type="component" value="Unassembled WGS sequence"/>
</dbReference>
<dbReference type="Pfam" id="PF05795">
    <property type="entry name" value="Plasmodium_Vir"/>
    <property type="match status" value="1"/>
</dbReference>
<evidence type="ECO:0000313" key="3">
    <source>
        <dbReference type="EMBL" id="SBT57206.1"/>
    </source>
</evidence>
<evidence type="ECO:0000313" key="2">
    <source>
        <dbReference type="EMBL" id="SBT31166.1"/>
    </source>
</evidence>
<evidence type="ECO:0000313" key="4">
    <source>
        <dbReference type="Proteomes" id="UP000078550"/>
    </source>
</evidence>
<dbReference type="EMBL" id="FLRE01000012">
    <property type="protein sequence ID" value="SBT31166.1"/>
    <property type="molecule type" value="Genomic_DNA"/>
</dbReference>
<feature type="transmembrane region" description="Helical" evidence="1">
    <location>
        <begin position="263"/>
        <end position="282"/>
    </location>
</feature>
<dbReference type="EMBL" id="FLRD01001406">
    <property type="protein sequence ID" value="SBT57206.1"/>
    <property type="molecule type" value="Genomic_DNA"/>
</dbReference>
<evidence type="ECO:0000256" key="1">
    <source>
        <dbReference type="SAM" id="Phobius"/>
    </source>
</evidence>
<accession>A0A1A8YIN3</accession>
<dbReference type="AlphaFoldDB" id="A0A1A8YIN3"/>
<dbReference type="InterPro" id="IPR008780">
    <property type="entry name" value="Plasmodium_Vir"/>
</dbReference>
<sequence length="337" mass="39271">MANILLNDNLESLNSHIYYRKFDNWANCYDNPEFLDSVVLELDGTYNLKDVSSSLVKALCYIKNLQLRSDFESETCDYLYYWLGDKIFNHLSEKDKFSSLIDQLYAKLKDLYNNNKCKIITYNINENNFRKIKDVYDYKKNYGTIEKAIQDYGNTCSKEFRKYLDKSYESYEELYETCKTCNEEHCKQLKKIFSTYPNDKLKKLECTVKEAYRAQGADEHLRATVVNRPLDGSLSSGGGHLDSEQHMLFDPSGVPSAAGGSDMFMGIFFPFVGILIVFYLLYKFTPIGLKVNSFLRKKRIISRNIDDIENLELMDNIAEDEEKDTQRSLFNIPYPRG</sequence>
<dbReference type="Proteomes" id="UP000078555">
    <property type="component" value="Unassembled WGS sequence"/>
</dbReference>
<keyword evidence="5" id="KW-1185">Reference proteome</keyword>
<name>A0A1A8YIN3_PLAOA</name>
<gene>
    <name evidence="3" type="ORF">POVWA1_080710</name>
    <name evidence="2" type="ORF">POVWA2_002700</name>
</gene>
<keyword evidence="1" id="KW-0472">Membrane</keyword>
<reference evidence="2" key="2">
    <citation type="submission" date="2016-05" db="EMBL/GenBank/DDBJ databases">
        <authorList>
            <person name="Lavstsen T."/>
            <person name="Jespersen J.S."/>
        </authorList>
    </citation>
    <scope>NUCLEOTIDE SEQUENCE [LARGE SCALE GENOMIC DNA]</scope>
</reference>
<evidence type="ECO:0000313" key="5">
    <source>
        <dbReference type="Proteomes" id="UP000078555"/>
    </source>
</evidence>
<organism evidence="2 4">
    <name type="scientific">Plasmodium ovale wallikeri</name>
    <dbReference type="NCBI Taxonomy" id="864142"/>
    <lineage>
        <taxon>Eukaryota</taxon>
        <taxon>Sar</taxon>
        <taxon>Alveolata</taxon>
        <taxon>Apicomplexa</taxon>
        <taxon>Aconoidasida</taxon>
        <taxon>Haemosporida</taxon>
        <taxon>Plasmodiidae</taxon>
        <taxon>Plasmodium</taxon>
        <taxon>Plasmodium (Plasmodium)</taxon>
    </lineage>
</organism>
<keyword evidence="1" id="KW-1133">Transmembrane helix</keyword>
<protein>
    <submittedName>
        <fullName evidence="2">PIR Superfamily Protein</fullName>
    </submittedName>
</protein>